<evidence type="ECO:0000256" key="13">
    <source>
        <dbReference type="ARBA" id="ARBA00023316"/>
    </source>
</evidence>
<keyword evidence="12" id="KW-0131">Cell cycle</keyword>
<evidence type="ECO:0000256" key="1">
    <source>
        <dbReference type="ARBA" id="ARBA00004651"/>
    </source>
</evidence>
<dbReference type="GO" id="GO:0005886">
    <property type="term" value="C:plasma membrane"/>
    <property type="evidence" value="ECO:0007669"/>
    <property type="project" value="UniProtKB-SubCell"/>
</dbReference>
<evidence type="ECO:0000256" key="7">
    <source>
        <dbReference type="ARBA" id="ARBA00022692"/>
    </source>
</evidence>
<dbReference type="GO" id="GO:0071555">
    <property type="term" value="P:cell wall organization"/>
    <property type="evidence" value="ECO:0007669"/>
    <property type="project" value="UniProtKB-KW"/>
</dbReference>
<feature type="transmembrane region" description="Helical" evidence="21">
    <location>
        <begin position="80"/>
        <end position="99"/>
    </location>
</feature>
<evidence type="ECO:0000256" key="12">
    <source>
        <dbReference type="ARBA" id="ARBA00023306"/>
    </source>
</evidence>
<keyword evidence="11 21" id="KW-0472">Membrane</keyword>
<evidence type="ECO:0000313" key="22">
    <source>
        <dbReference type="EMBL" id="OGE74533.1"/>
    </source>
</evidence>
<reference evidence="22 23" key="1">
    <citation type="journal article" date="2016" name="Nat. Commun.">
        <title>Thousands of microbial genomes shed light on interconnected biogeochemical processes in an aquifer system.</title>
        <authorList>
            <person name="Anantharaman K."/>
            <person name="Brown C.T."/>
            <person name="Hug L.A."/>
            <person name="Sharon I."/>
            <person name="Castelle C.J."/>
            <person name="Probst A.J."/>
            <person name="Thomas B.C."/>
            <person name="Singh A."/>
            <person name="Wilkins M.J."/>
            <person name="Karaoz U."/>
            <person name="Brodie E.L."/>
            <person name="Williams K.H."/>
            <person name="Hubbard S.S."/>
            <person name="Banfield J.F."/>
        </authorList>
    </citation>
    <scope>NUCLEOTIDE SEQUENCE [LARGE SCALE GENOMIC DNA]</scope>
</reference>
<evidence type="ECO:0000256" key="4">
    <source>
        <dbReference type="ARBA" id="ARBA00022618"/>
    </source>
</evidence>
<evidence type="ECO:0000256" key="15">
    <source>
        <dbReference type="ARBA" id="ARBA00033270"/>
    </source>
</evidence>
<dbReference type="Proteomes" id="UP000176547">
    <property type="component" value="Unassembled WGS sequence"/>
</dbReference>
<keyword evidence="3" id="KW-1003">Cell membrane</keyword>
<dbReference type="InterPro" id="IPR013437">
    <property type="entry name" value="FtsW"/>
</dbReference>
<comment type="catalytic activity">
    <reaction evidence="20">
        <text>[GlcNAc-(1-&gt;4)-Mur2Ac(oyl-L-Ala-gamma-D-Glu-L-Lys-D-Ala-D-Ala)](n)-di-trans,octa-cis-undecaprenyl diphosphate + beta-D-GlcNAc-(1-&gt;4)-Mur2Ac(oyl-L-Ala-gamma-D-Glu-L-Lys-D-Ala-D-Ala)-di-trans,octa-cis-undecaprenyl diphosphate = [GlcNAc-(1-&gt;4)-Mur2Ac(oyl-L-Ala-gamma-D-Glu-L-Lys-D-Ala-D-Ala)](n+1)-di-trans,octa-cis-undecaprenyl diphosphate + di-trans,octa-cis-undecaprenyl diphosphate + H(+)</text>
        <dbReference type="Rhea" id="RHEA:23708"/>
        <dbReference type="Rhea" id="RHEA-COMP:9602"/>
        <dbReference type="Rhea" id="RHEA-COMP:9603"/>
        <dbReference type="ChEBI" id="CHEBI:15378"/>
        <dbReference type="ChEBI" id="CHEBI:58405"/>
        <dbReference type="ChEBI" id="CHEBI:60033"/>
        <dbReference type="ChEBI" id="CHEBI:78435"/>
        <dbReference type="EC" id="2.4.99.28"/>
    </reaction>
</comment>
<keyword evidence="10 21" id="KW-1133">Transmembrane helix</keyword>
<dbReference type="InterPro" id="IPR018365">
    <property type="entry name" value="Cell_cycle_FtsW-rel_CS"/>
</dbReference>
<evidence type="ECO:0000256" key="20">
    <source>
        <dbReference type="ARBA" id="ARBA00049902"/>
    </source>
</evidence>
<evidence type="ECO:0000256" key="21">
    <source>
        <dbReference type="SAM" id="Phobius"/>
    </source>
</evidence>
<comment type="similarity">
    <text evidence="16">Belongs to the SEDS family. FtsW subfamily.</text>
</comment>
<dbReference type="GO" id="GO:0009252">
    <property type="term" value="P:peptidoglycan biosynthetic process"/>
    <property type="evidence" value="ECO:0007669"/>
    <property type="project" value="UniProtKB-KW"/>
</dbReference>
<evidence type="ECO:0000256" key="3">
    <source>
        <dbReference type="ARBA" id="ARBA00022475"/>
    </source>
</evidence>
<evidence type="ECO:0000256" key="18">
    <source>
        <dbReference type="ARBA" id="ARBA00041418"/>
    </source>
</evidence>
<comment type="pathway">
    <text evidence="2">Cell wall biogenesis; peptidoglycan biosynthesis.</text>
</comment>
<dbReference type="GO" id="GO:0015648">
    <property type="term" value="F:lipid-linked peptidoglycan transporter activity"/>
    <property type="evidence" value="ECO:0007669"/>
    <property type="project" value="TreeGrafter"/>
</dbReference>
<feature type="transmembrane region" description="Helical" evidence="21">
    <location>
        <begin position="187"/>
        <end position="205"/>
    </location>
</feature>
<keyword evidence="9" id="KW-0573">Peptidoglycan synthesis</keyword>
<sequence>MKQKSLKKPTDRLLATVTVALTIVGLAMLSSASAVVSYERFGTNNYYFFRQLIFAAAGLALMYMVSRIDYHFWRRWSRPFLLLILVVLALVLVPSLGVAPGAARSWFQVGSFFVQPSEFAKLVLIFYLASWFERKKGAENNFWFGVLPPLLMAGLVIALVAMQPDIGTAVILATVVFLLFFAADVKYAYLGAFGAFGLAALWIAVKVAPYRSARILTFLDPTKDPLGIGYHISQALLAIGSGGIWGYGFGASRQKYNYLPEPIGDSIFAVMAEELGFLRVVAAVLLFGIFIWAGLRVARHAPDRFGQLAGIGITAWIGFQAFLNIAAISGILPLTGVTLPFISYGGSSLVVALLGAGVLLNISRQRL</sequence>
<name>A0A1F5NAD2_9BACT</name>
<dbReference type="NCBIfam" id="TIGR02614">
    <property type="entry name" value="ftsW"/>
    <property type="match status" value="1"/>
</dbReference>
<gene>
    <name evidence="22" type="ORF">A3K06_02190</name>
</gene>
<feature type="transmembrane region" description="Helical" evidence="21">
    <location>
        <begin position="105"/>
        <end position="129"/>
    </location>
</feature>
<dbReference type="Pfam" id="PF01098">
    <property type="entry name" value="FTSW_RODA_SPOVE"/>
    <property type="match status" value="1"/>
</dbReference>
<evidence type="ECO:0000256" key="16">
    <source>
        <dbReference type="ARBA" id="ARBA00038053"/>
    </source>
</evidence>
<keyword evidence="13" id="KW-0961">Cell wall biogenesis/degradation</keyword>
<dbReference type="GO" id="GO:0008360">
    <property type="term" value="P:regulation of cell shape"/>
    <property type="evidence" value="ECO:0007669"/>
    <property type="project" value="UniProtKB-KW"/>
</dbReference>
<evidence type="ECO:0000256" key="10">
    <source>
        <dbReference type="ARBA" id="ARBA00022989"/>
    </source>
</evidence>
<evidence type="ECO:0000256" key="8">
    <source>
        <dbReference type="ARBA" id="ARBA00022960"/>
    </source>
</evidence>
<organism evidence="22 23">
    <name type="scientific">Candidatus Doudnabacteria bacterium RIFCSPHIGHO2_01_52_17</name>
    <dbReference type="NCBI Taxonomy" id="1817820"/>
    <lineage>
        <taxon>Bacteria</taxon>
        <taxon>Candidatus Doudnaibacteriota</taxon>
    </lineage>
</organism>
<dbReference type="GO" id="GO:0008955">
    <property type="term" value="F:peptidoglycan glycosyltransferase activity"/>
    <property type="evidence" value="ECO:0007669"/>
    <property type="project" value="UniProtKB-EC"/>
</dbReference>
<evidence type="ECO:0000256" key="17">
    <source>
        <dbReference type="ARBA" id="ARBA00041185"/>
    </source>
</evidence>
<evidence type="ECO:0000256" key="6">
    <source>
        <dbReference type="ARBA" id="ARBA00022679"/>
    </source>
</evidence>
<evidence type="ECO:0000256" key="14">
    <source>
        <dbReference type="ARBA" id="ARBA00032370"/>
    </source>
</evidence>
<comment type="subcellular location">
    <subcellularLocation>
        <location evidence="1">Cell membrane</location>
        <topology evidence="1">Multi-pass membrane protein</topology>
    </subcellularLocation>
</comment>
<dbReference type="EC" id="2.4.99.28" evidence="19"/>
<dbReference type="PANTHER" id="PTHR30474">
    <property type="entry name" value="CELL CYCLE PROTEIN"/>
    <property type="match status" value="1"/>
</dbReference>
<feature type="transmembrane region" description="Helical" evidence="21">
    <location>
        <begin position="141"/>
        <end position="160"/>
    </location>
</feature>
<dbReference type="AlphaFoldDB" id="A0A1F5NAD2"/>
<dbReference type="GO" id="GO:0051301">
    <property type="term" value="P:cell division"/>
    <property type="evidence" value="ECO:0007669"/>
    <property type="project" value="UniProtKB-KW"/>
</dbReference>
<feature type="transmembrane region" description="Helical" evidence="21">
    <location>
        <begin position="276"/>
        <end position="295"/>
    </location>
</feature>
<feature type="transmembrane region" description="Helical" evidence="21">
    <location>
        <begin position="341"/>
        <end position="362"/>
    </location>
</feature>
<dbReference type="GO" id="GO:0032153">
    <property type="term" value="C:cell division site"/>
    <property type="evidence" value="ECO:0007669"/>
    <property type="project" value="TreeGrafter"/>
</dbReference>
<protein>
    <recommendedName>
        <fullName evidence="17">Probable peptidoglycan glycosyltransferase FtsW</fullName>
        <ecNumber evidence="19">2.4.99.28</ecNumber>
    </recommendedName>
    <alternativeName>
        <fullName evidence="18">Cell division protein FtsW</fullName>
    </alternativeName>
    <alternativeName>
        <fullName evidence="15">Cell wall polymerase</fullName>
    </alternativeName>
    <alternativeName>
        <fullName evidence="14">Peptidoglycan polymerase</fullName>
    </alternativeName>
</protein>
<dbReference type="PROSITE" id="PS00428">
    <property type="entry name" value="FTSW_RODA_SPOVE"/>
    <property type="match status" value="1"/>
</dbReference>
<dbReference type="PANTHER" id="PTHR30474:SF2">
    <property type="entry name" value="PEPTIDOGLYCAN GLYCOSYLTRANSFERASE FTSW-RELATED"/>
    <property type="match status" value="1"/>
</dbReference>
<evidence type="ECO:0000313" key="23">
    <source>
        <dbReference type="Proteomes" id="UP000176547"/>
    </source>
</evidence>
<evidence type="ECO:0000256" key="19">
    <source>
        <dbReference type="ARBA" id="ARBA00044770"/>
    </source>
</evidence>
<feature type="transmembrane region" description="Helical" evidence="21">
    <location>
        <begin position="48"/>
        <end position="68"/>
    </location>
</feature>
<keyword evidence="7 21" id="KW-0812">Transmembrane</keyword>
<dbReference type="EMBL" id="MFEG01000061">
    <property type="protein sequence ID" value="OGE74533.1"/>
    <property type="molecule type" value="Genomic_DNA"/>
</dbReference>
<evidence type="ECO:0000256" key="9">
    <source>
        <dbReference type="ARBA" id="ARBA00022984"/>
    </source>
</evidence>
<feature type="transmembrane region" description="Helical" evidence="21">
    <location>
        <begin position="166"/>
        <end position="182"/>
    </location>
</feature>
<evidence type="ECO:0000256" key="11">
    <source>
        <dbReference type="ARBA" id="ARBA00023136"/>
    </source>
</evidence>
<evidence type="ECO:0000256" key="2">
    <source>
        <dbReference type="ARBA" id="ARBA00004752"/>
    </source>
</evidence>
<dbReference type="InterPro" id="IPR001182">
    <property type="entry name" value="FtsW/RodA"/>
</dbReference>
<accession>A0A1F5NAD2</accession>
<keyword evidence="8" id="KW-0133">Cell shape</keyword>
<keyword evidence="5" id="KW-0328">Glycosyltransferase</keyword>
<feature type="transmembrane region" description="Helical" evidence="21">
    <location>
        <begin position="307"/>
        <end position="329"/>
    </location>
</feature>
<evidence type="ECO:0000256" key="5">
    <source>
        <dbReference type="ARBA" id="ARBA00022676"/>
    </source>
</evidence>
<proteinExistence type="inferred from homology"/>
<comment type="caution">
    <text evidence="22">The sequence shown here is derived from an EMBL/GenBank/DDBJ whole genome shotgun (WGS) entry which is preliminary data.</text>
</comment>
<keyword evidence="6" id="KW-0808">Transferase</keyword>
<keyword evidence="4 22" id="KW-0132">Cell division</keyword>